<keyword evidence="4" id="KW-0694">RNA-binding</keyword>
<dbReference type="InterPro" id="IPR032828">
    <property type="entry name" value="PolyA_RNA-bd"/>
</dbReference>
<dbReference type="Pfam" id="PF01743">
    <property type="entry name" value="PolyA_pol"/>
    <property type="match status" value="1"/>
</dbReference>
<feature type="domain" description="Poly A polymerase head" evidence="5">
    <location>
        <begin position="36"/>
        <end position="71"/>
    </location>
</feature>
<organism evidence="7 8">
    <name type="scientific">Datura stramonium</name>
    <name type="common">Jimsonweed</name>
    <name type="synonym">Common thornapple</name>
    <dbReference type="NCBI Taxonomy" id="4076"/>
    <lineage>
        <taxon>Eukaryota</taxon>
        <taxon>Viridiplantae</taxon>
        <taxon>Streptophyta</taxon>
        <taxon>Embryophyta</taxon>
        <taxon>Tracheophyta</taxon>
        <taxon>Spermatophyta</taxon>
        <taxon>Magnoliopsida</taxon>
        <taxon>eudicotyledons</taxon>
        <taxon>Gunneridae</taxon>
        <taxon>Pentapetalae</taxon>
        <taxon>asterids</taxon>
        <taxon>lamiids</taxon>
        <taxon>Solanales</taxon>
        <taxon>Solanaceae</taxon>
        <taxon>Solanoideae</taxon>
        <taxon>Datureae</taxon>
        <taxon>Datura</taxon>
    </lineage>
</organism>
<keyword evidence="8" id="KW-1185">Reference proteome</keyword>
<evidence type="ECO:0000256" key="3">
    <source>
        <dbReference type="ARBA" id="ARBA00022741"/>
    </source>
</evidence>
<evidence type="ECO:0000256" key="1">
    <source>
        <dbReference type="ARBA" id="ARBA00007265"/>
    </source>
</evidence>
<keyword evidence="2 4" id="KW-0808">Transferase</keyword>
<evidence type="ECO:0000259" key="6">
    <source>
        <dbReference type="Pfam" id="PF12627"/>
    </source>
</evidence>
<evidence type="ECO:0000259" key="5">
    <source>
        <dbReference type="Pfam" id="PF01743"/>
    </source>
</evidence>
<proteinExistence type="inferred from homology"/>
<dbReference type="EMBL" id="JACEIK010034896">
    <property type="protein sequence ID" value="MCE5166870.1"/>
    <property type="molecule type" value="Genomic_DNA"/>
</dbReference>
<name>A0ABS8Y836_DATST</name>
<evidence type="ECO:0000313" key="8">
    <source>
        <dbReference type="Proteomes" id="UP000823775"/>
    </source>
</evidence>
<sequence length="177" mass="20343">VSSFTTAGRKFKRNSYNVVRRPPACNEADFIRWKNCVGRDFTINGLMFDPFAKIVYDYLGGLEDIKRAKVRCVIPASASFVEDCARILRGVRIAGRLRFRFARETAHFIKELASSISSLDKGRILLEMNYMLAYGSAEASLRLLWKFGLLEILLPIQASYFISQGFRRRDRRSNMLL</sequence>
<evidence type="ECO:0000256" key="4">
    <source>
        <dbReference type="RuleBase" id="RU003953"/>
    </source>
</evidence>
<dbReference type="PANTHER" id="PTHR43051:SF4">
    <property type="entry name" value="POLY(A) POLYMERASE I-LIKE"/>
    <property type="match status" value="1"/>
</dbReference>
<dbReference type="Proteomes" id="UP000823775">
    <property type="component" value="Unassembled WGS sequence"/>
</dbReference>
<dbReference type="InterPro" id="IPR002646">
    <property type="entry name" value="PolA_pol_head_dom"/>
</dbReference>
<feature type="domain" description="tRNA nucleotidyltransferase/poly(A) polymerase RNA and SrmB- binding" evidence="6">
    <location>
        <begin position="99"/>
        <end position="159"/>
    </location>
</feature>
<protein>
    <submittedName>
        <fullName evidence="7">Uncharacterized protein</fullName>
    </submittedName>
</protein>
<evidence type="ECO:0000313" key="7">
    <source>
        <dbReference type="EMBL" id="MCE5166870.1"/>
    </source>
</evidence>
<dbReference type="InterPro" id="IPR043519">
    <property type="entry name" value="NT_sf"/>
</dbReference>
<dbReference type="PANTHER" id="PTHR43051">
    <property type="entry name" value="POLYNUCLEOTIDE ADENYLYLTRANSFERASE FAMILY PROTEIN"/>
    <property type="match status" value="1"/>
</dbReference>
<comment type="similarity">
    <text evidence="1 4">Belongs to the tRNA nucleotidyltransferase/poly(A) polymerase family.</text>
</comment>
<dbReference type="Gene3D" id="1.10.3090.10">
    <property type="entry name" value="cca-adding enzyme, domain 2"/>
    <property type="match status" value="1"/>
</dbReference>
<evidence type="ECO:0000256" key="2">
    <source>
        <dbReference type="ARBA" id="ARBA00022679"/>
    </source>
</evidence>
<accession>A0ABS8Y836</accession>
<dbReference type="Gene3D" id="3.30.460.10">
    <property type="entry name" value="Beta Polymerase, domain 2"/>
    <property type="match status" value="1"/>
</dbReference>
<gene>
    <name evidence="7" type="ORF">HAX54_028412</name>
</gene>
<comment type="caution">
    <text evidence="7">The sequence shown here is derived from an EMBL/GenBank/DDBJ whole genome shotgun (WGS) entry which is preliminary data.</text>
</comment>
<dbReference type="SUPFAM" id="SSF81301">
    <property type="entry name" value="Nucleotidyltransferase"/>
    <property type="match status" value="1"/>
</dbReference>
<feature type="non-terminal residue" evidence="7">
    <location>
        <position position="177"/>
    </location>
</feature>
<feature type="non-terminal residue" evidence="7">
    <location>
        <position position="1"/>
    </location>
</feature>
<keyword evidence="3" id="KW-0547">Nucleotide-binding</keyword>
<dbReference type="SUPFAM" id="SSF81891">
    <property type="entry name" value="Poly A polymerase C-terminal region-like"/>
    <property type="match status" value="1"/>
</dbReference>
<dbReference type="InterPro" id="IPR052191">
    <property type="entry name" value="tRNA_ntf/polyA_polymerase_I"/>
</dbReference>
<reference evidence="7 8" key="1">
    <citation type="journal article" date="2021" name="BMC Genomics">
        <title>Datura genome reveals duplications of psychoactive alkaloid biosynthetic genes and high mutation rate following tissue culture.</title>
        <authorList>
            <person name="Rajewski A."/>
            <person name="Carter-House D."/>
            <person name="Stajich J."/>
            <person name="Litt A."/>
        </authorList>
    </citation>
    <scope>NUCLEOTIDE SEQUENCE [LARGE SCALE GENOMIC DNA]</scope>
    <source>
        <strain evidence="7">AR-01</strain>
    </source>
</reference>
<dbReference type="Pfam" id="PF12627">
    <property type="entry name" value="PolyA_pol_RNAbd"/>
    <property type="match status" value="1"/>
</dbReference>